<protein>
    <recommendedName>
        <fullName evidence="4">ATP-grasp domain-containing protein</fullName>
    </recommendedName>
</protein>
<proteinExistence type="predicted"/>
<reference evidence="2 3" key="1">
    <citation type="submission" date="2018-12" db="EMBL/GenBank/DDBJ databases">
        <title>Marinifilum JC070 sp. nov., a marine bacterium isolated from Yongle Blue Hole in the South China Sea.</title>
        <authorList>
            <person name="Fu T."/>
        </authorList>
    </citation>
    <scope>NUCLEOTIDE SEQUENCE [LARGE SCALE GENOMIC DNA]</scope>
    <source>
        <strain evidence="2 3">JC070</strain>
    </source>
</reference>
<name>A0ABX1WSS9_9BACT</name>
<evidence type="ECO:0008006" key="4">
    <source>
        <dbReference type="Google" id="ProtNLM"/>
    </source>
</evidence>
<dbReference type="Gene3D" id="3.30.1490.20">
    <property type="entry name" value="ATP-grasp fold, A domain"/>
    <property type="match status" value="1"/>
</dbReference>
<organism evidence="2 3">
    <name type="scientific">Marinifilum caeruleilacunae</name>
    <dbReference type="NCBI Taxonomy" id="2499076"/>
    <lineage>
        <taxon>Bacteria</taxon>
        <taxon>Pseudomonadati</taxon>
        <taxon>Bacteroidota</taxon>
        <taxon>Bacteroidia</taxon>
        <taxon>Marinilabiliales</taxon>
        <taxon>Marinifilaceae</taxon>
    </lineage>
</organism>
<dbReference type="RefSeq" id="WP_171594249.1">
    <property type="nucleotide sequence ID" value="NZ_RZNH01000004.1"/>
</dbReference>
<keyword evidence="1" id="KW-0472">Membrane</keyword>
<sequence length="346" mass="40258">MKRKLKIPFALSKWFHFEFWPFWFFYIPMFFYGFYLAIKARAFAYFTPANPAMRFGGAFGMDKMDILSNLDEKYVPKGFVGHSNLDLTEIKKLMKEHQIEFPIVCKPNVGERGVGVEKIDSEADIAPFMKNKNEEILFQEFIDYPIELGVFYHRYPISKKDGITSIVRKEFLTITGNGKLQFSELVKANIRAASRISYLKNKYKSKWNQVIPSGISYKLEPIGNHNRGTKFLDGNSLINHELVAVFRKIAEPLDGYYYGRFDMKVNSIQDLYEGKNIKIIELNGTNSEPAHIYDPDFPLFKAYKVIIHHMKLVYEISMENRKLGVKPDTFKDIMSALYKRTFSKSA</sequence>
<evidence type="ECO:0000313" key="3">
    <source>
        <dbReference type="Proteomes" id="UP000732105"/>
    </source>
</evidence>
<evidence type="ECO:0000256" key="1">
    <source>
        <dbReference type="SAM" id="Phobius"/>
    </source>
</evidence>
<gene>
    <name evidence="2" type="ORF">ELS83_04015</name>
</gene>
<keyword evidence="3" id="KW-1185">Reference proteome</keyword>
<dbReference type="InterPro" id="IPR013815">
    <property type="entry name" value="ATP_grasp_subdomain_1"/>
</dbReference>
<dbReference type="SUPFAM" id="SSF56059">
    <property type="entry name" value="Glutathione synthetase ATP-binding domain-like"/>
    <property type="match status" value="1"/>
</dbReference>
<dbReference type="EMBL" id="RZNH01000004">
    <property type="protein sequence ID" value="NOU58973.1"/>
    <property type="molecule type" value="Genomic_DNA"/>
</dbReference>
<evidence type="ECO:0000313" key="2">
    <source>
        <dbReference type="EMBL" id="NOU58973.1"/>
    </source>
</evidence>
<keyword evidence="1" id="KW-1133">Transmembrane helix</keyword>
<comment type="caution">
    <text evidence="2">The sequence shown here is derived from an EMBL/GenBank/DDBJ whole genome shotgun (WGS) entry which is preliminary data.</text>
</comment>
<dbReference type="Proteomes" id="UP000732105">
    <property type="component" value="Unassembled WGS sequence"/>
</dbReference>
<keyword evidence="1" id="KW-0812">Transmembrane</keyword>
<accession>A0ABX1WSS9</accession>
<feature type="transmembrane region" description="Helical" evidence="1">
    <location>
        <begin position="20"/>
        <end position="38"/>
    </location>
</feature>